<keyword evidence="5" id="KW-1185">Reference proteome</keyword>
<reference evidence="4" key="1">
    <citation type="submission" date="2010-05" db="EMBL/GenBank/DDBJ databases">
        <title>The draft genome of Desulfonatronospira thiodismutans ASO3-1.</title>
        <authorList>
            <consortium name="US DOE Joint Genome Institute (JGI-PGF)"/>
            <person name="Lucas S."/>
            <person name="Copeland A."/>
            <person name="Lapidus A."/>
            <person name="Cheng J.-F."/>
            <person name="Bruce D."/>
            <person name="Goodwin L."/>
            <person name="Pitluck S."/>
            <person name="Chertkov O."/>
            <person name="Brettin T."/>
            <person name="Detter J.C."/>
            <person name="Han C."/>
            <person name="Land M.L."/>
            <person name="Hauser L."/>
            <person name="Kyrpides N."/>
            <person name="Mikhailova N."/>
            <person name="Muyzer G."/>
            <person name="Woyke T."/>
        </authorList>
    </citation>
    <scope>NUCLEOTIDE SEQUENCE [LARGE SCALE GENOMIC DNA]</scope>
    <source>
        <strain evidence="4">ASO3-1</strain>
    </source>
</reference>
<dbReference type="PANTHER" id="PTHR43584">
    <property type="entry name" value="NUCLEOTIDYL TRANSFERASE"/>
    <property type="match status" value="1"/>
</dbReference>
<proteinExistence type="predicted"/>
<organism evidence="4 5">
    <name type="scientific">Desulfonatronospira thiodismutans ASO3-1</name>
    <dbReference type="NCBI Taxonomy" id="555779"/>
    <lineage>
        <taxon>Bacteria</taxon>
        <taxon>Pseudomonadati</taxon>
        <taxon>Thermodesulfobacteriota</taxon>
        <taxon>Desulfovibrionia</taxon>
        <taxon>Desulfovibrionales</taxon>
        <taxon>Desulfonatronovibrionaceae</taxon>
        <taxon>Desulfonatronospira</taxon>
    </lineage>
</organism>
<gene>
    <name evidence="4" type="ORF">Dthio_PD0140</name>
</gene>
<dbReference type="OrthoDB" id="9788272at2"/>
<protein>
    <submittedName>
        <fullName evidence="4">4-diphosphocytidyl-2C-methyl-D-erythritol synthase</fullName>
    </submittedName>
</protein>
<dbReference type="InterPro" id="IPR029044">
    <property type="entry name" value="Nucleotide-diphossugar_trans"/>
</dbReference>
<evidence type="ECO:0000259" key="3">
    <source>
        <dbReference type="Pfam" id="PF12804"/>
    </source>
</evidence>
<dbReference type="CDD" id="cd02523">
    <property type="entry name" value="PC_cytidylyltransferase"/>
    <property type="match status" value="1"/>
</dbReference>
<dbReference type="AlphaFoldDB" id="D6SU53"/>
<evidence type="ECO:0000313" key="5">
    <source>
        <dbReference type="Proteomes" id="UP000005496"/>
    </source>
</evidence>
<evidence type="ECO:0000256" key="1">
    <source>
        <dbReference type="ARBA" id="ARBA00022679"/>
    </source>
</evidence>
<dbReference type="eggNOG" id="COG1213">
    <property type="taxonomic scope" value="Bacteria"/>
</dbReference>
<keyword evidence="2" id="KW-0548">Nucleotidyltransferase</keyword>
<dbReference type="EMBL" id="ACJN02000004">
    <property type="protein sequence ID" value="EFI32833.1"/>
    <property type="molecule type" value="Genomic_DNA"/>
</dbReference>
<evidence type="ECO:0000256" key="2">
    <source>
        <dbReference type="ARBA" id="ARBA00022695"/>
    </source>
</evidence>
<name>D6SU53_9BACT</name>
<dbReference type="PANTHER" id="PTHR43584:SF8">
    <property type="entry name" value="N-ACETYLMURAMATE ALPHA-1-PHOSPHATE URIDYLYLTRANSFERASE"/>
    <property type="match status" value="1"/>
</dbReference>
<accession>D6SU53</accession>
<dbReference type="SUPFAM" id="SSF53448">
    <property type="entry name" value="Nucleotide-diphospho-sugar transferases"/>
    <property type="match status" value="1"/>
</dbReference>
<sequence>MKAVILAAGLGSRLGKSLPKCLNHIGSETILSRQMRFFHKHGIKQVIVVVGYKKDLVMEENPEALFKYNPFFSSTNTAKSLLLALENLDEDVIWVNGDVVFDIEVLQEVVCAEYSVAAVDTKKCGPEEIKYTADFQGNLLEISKHVQKPWGEAVGINKVLQKDLAEFRQALKICHNNDYFEKGMEIAINTGVIFKTLDISSHRCIEIDFPQDLIQAQSMFENMTQLESLPRIPYDIKQNKHLHFNADFDFAKKQVAAK</sequence>
<dbReference type="Pfam" id="PF12804">
    <property type="entry name" value="NTP_transf_3"/>
    <property type="match status" value="1"/>
</dbReference>
<comment type="caution">
    <text evidence="4">The sequence shown here is derived from an EMBL/GenBank/DDBJ whole genome shotgun (WGS) entry which is preliminary data.</text>
</comment>
<dbReference type="Proteomes" id="UP000005496">
    <property type="component" value="Unassembled WGS sequence"/>
</dbReference>
<dbReference type="Gene3D" id="3.90.550.10">
    <property type="entry name" value="Spore Coat Polysaccharide Biosynthesis Protein SpsA, Chain A"/>
    <property type="match status" value="1"/>
</dbReference>
<feature type="domain" description="MobA-like NTP transferase" evidence="3">
    <location>
        <begin position="3"/>
        <end position="124"/>
    </location>
</feature>
<dbReference type="RefSeq" id="WP_008871529.1">
    <property type="nucleotide sequence ID" value="NZ_ACJN02000004.1"/>
</dbReference>
<dbReference type="InterPro" id="IPR025877">
    <property type="entry name" value="MobA-like_NTP_Trfase"/>
</dbReference>
<keyword evidence="1" id="KW-0808">Transferase</keyword>
<dbReference type="InterPro" id="IPR050065">
    <property type="entry name" value="GlmU-like"/>
</dbReference>
<evidence type="ECO:0000313" key="4">
    <source>
        <dbReference type="EMBL" id="EFI32833.1"/>
    </source>
</evidence>
<dbReference type="GO" id="GO:0016779">
    <property type="term" value="F:nucleotidyltransferase activity"/>
    <property type="evidence" value="ECO:0007669"/>
    <property type="project" value="UniProtKB-KW"/>
</dbReference>